<dbReference type="NCBIfam" id="TIGR00236">
    <property type="entry name" value="wecB"/>
    <property type="match status" value="1"/>
</dbReference>
<comment type="similarity">
    <text evidence="1">Belongs to the UDP-N-acetylglucosamine 2-epimerase family.</text>
</comment>
<dbReference type="Proteomes" id="UP000762110">
    <property type="component" value="Unassembled WGS sequence"/>
</dbReference>
<name>A0ABX2DFL7_9SPHI</name>
<dbReference type="Gene3D" id="3.40.50.2000">
    <property type="entry name" value="Glycogen Phosphorylase B"/>
    <property type="match status" value="2"/>
</dbReference>
<organism evidence="3 4">
    <name type="scientific">Pedobacter boryungensis</name>
    <dbReference type="NCBI Taxonomy" id="869962"/>
    <lineage>
        <taxon>Bacteria</taxon>
        <taxon>Pseudomonadati</taxon>
        <taxon>Bacteroidota</taxon>
        <taxon>Sphingobacteriia</taxon>
        <taxon>Sphingobacteriales</taxon>
        <taxon>Sphingobacteriaceae</taxon>
        <taxon>Pedobacter</taxon>
    </lineage>
</organism>
<evidence type="ECO:0000313" key="4">
    <source>
        <dbReference type="Proteomes" id="UP000762110"/>
    </source>
</evidence>
<dbReference type="SUPFAM" id="SSF53756">
    <property type="entry name" value="UDP-Glycosyltransferase/glycogen phosphorylase"/>
    <property type="match status" value="1"/>
</dbReference>
<proteinExistence type="inferred from homology"/>
<accession>A0ABX2DFL7</accession>
<evidence type="ECO:0000259" key="2">
    <source>
        <dbReference type="Pfam" id="PF02350"/>
    </source>
</evidence>
<dbReference type="PANTHER" id="PTHR43174">
    <property type="entry name" value="UDP-N-ACETYLGLUCOSAMINE 2-EPIMERASE"/>
    <property type="match status" value="1"/>
</dbReference>
<gene>
    <name evidence="3" type="primary">wecB</name>
    <name evidence="3" type="ORF">HQN85_13395</name>
</gene>
<dbReference type="InterPro" id="IPR029767">
    <property type="entry name" value="WecB-like"/>
</dbReference>
<dbReference type="GO" id="GO:0008761">
    <property type="term" value="F:UDP-N-acetylglucosamine 2-epimerase activity"/>
    <property type="evidence" value="ECO:0007669"/>
    <property type="project" value="UniProtKB-EC"/>
</dbReference>
<feature type="domain" description="UDP-N-acetylglucosamine 2-epimerase" evidence="2">
    <location>
        <begin position="25"/>
        <end position="343"/>
    </location>
</feature>
<keyword evidence="1 3" id="KW-0413">Isomerase</keyword>
<evidence type="ECO:0000256" key="1">
    <source>
        <dbReference type="RuleBase" id="RU003513"/>
    </source>
</evidence>
<dbReference type="EC" id="5.1.3.14" evidence="3"/>
<dbReference type="InterPro" id="IPR003331">
    <property type="entry name" value="UDP_GlcNAc_Epimerase_2_dom"/>
</dbReference>
<sequence length="347" mass="39371">MKIITIIGARPQFIKHFPFEKACEGRLELKTIHTGQHYDANMSEIFFDQLGMKKPDYTLSTGSGNHGEQTASMMVEIEKIVLLEQPNGIVVYGDTNSTLAGALVASKLHIPIFHIEAGLRSFNKKMPEEVNRILTDHISDLLFTPSEAAKLNLTNEGITKGVYVIGDIMKDLIKYVKEKDLIGVRPIQESYYYVTLHRPYNTDDRERLKYILENLNDLSSKVIMALHPRTKNLMEKYSIDLNQFSNISFIEPQSYFHNLTYLTFSDGLITDSGGMQKEAYWLNKNCITIRTETEWIETVTLGGNVLVFDDLTLIQNAIDKSIENWDSNLYGDGNAATQIVNKIVGYV</sequence>
<dbReference type="PANTHER" id="PTHR43174:SF1">
    <property type="entry name" value="UDP-N-ACETYLGLUCOSAMINE 2-EPIMERASE"/>
    <property type="match status" value="1"/>
</dbReference>
<dbReference type="RefSeq" id="WP_173273063.1">
    <property type="nucleotide sequence ID" value="NZ_JABMKV010000003.1"/>
</dbReference>
<keyword evidence="4" id="KW-1185">Reference proteome</keyword>
<dbReference type="CDD" id="cd03786">
    <property type="entry name" value="GTB_UDP-GlcNAc_2-Epimerase"/>
    <property type="match status" value="1"/>
</dbReference>
<evidence type="ECO:0000313" key="3">
    <source>
        <dbReference type="EMBL" id="NQX32730.1"/>
    </source>
</evidence>
<comment type="caution">
    <text evidence="3">The sequence shown here is derived from an EMBL/GenBank/DDBJ whole genome shotgun (WGS) entry which is preliminary data.</text>
</comment>
<protein>
    <submittedName>
        <fullName evidence="3">UDP-N-acetylglucosamine 2-epimerase (Non-hydrolyzing)</fullName>
        <ecNumber evidence="3">5.1.3.14</ecNumber>
    </submittedName>
</protein>
<dbReference type="EMBL" id="JABMKV010000003">
    <property type="protein sequence ID" value="NQX32730.1"/>
    <property type="molecule type" value="Genomic_DNA"/>
</dbReference>
<reference evidence="3 4" key="1">
    <citation type="submission" date="2020-05" db="EMBL/GenBank/DDBJ databases">
        <title>Description of Pedobacter foliorum sp. nov.</title>
        <authorList>
            <person name="Qi S."/>
            <person name="Carlier A."/>
            <person name="Cnockaert M."/>
            <person name="Vandamme P."/>
        </authorList>
    </citation>
    <scope>NUCLEOTIDE SEQUENCE [LARGE SCALE GENOMIC DNA]</scope>
    <source>
        <strain evidence="3 4">LMG 31300</strain>
    </source>
</reference>
<dbReference type="Pfam" id="PF02350">
    <property type="entry name" value="Epimerase_2"/>
    <property type="match status" value="1"/>
</dbReference>